<keyword evidence="3" id="KW-1185">Reference proteome</keyword>
<feature type="signal peptide" evidence="1">
    <location>
        <begin position="1"/>
        <end position="22"/>
    </location>
</feature>
<gene>
    <name evidence="2" type="ORF">GCM10007907_40700</name>
</gene>
<dbReference type="InterPro" id="IPR016039">
    <property type="entry name" value="Thiolase-like"/>
</dbReference>
<evidence type="ECO:0000256" key="1">
    <source>
        <dbReference type="SAM" id="SignalP"/>
    </source>
</evidence>
<dbReference type="Gene3D" id="3.40.47.10">
    <property type="match status" value="1"/>
</dbReference>
<reference evidence="3" key="1">
    <citation type="journal article" date="2019" name="Int. J. Syst. Evol. Microbiol.">
        <title>The Global Catalogue of Microorganisms (GCM) 10K type strain sequencing project: providing services to taxonomists for standard genome sequencing and annotation.</title>
        <authorList>
            <consortium name="The Broad Institute Genomics Platform"/>
            <consortium name="The Broad Institute Genome Sequencing Center for Infectious Disease"/>
            <person name="Wu L."/>
            <person name="Ma J."/>
        </authorList>
    </citation>
    <scope>NUCLEOTIDE SEQUENCE [LARGE SCALE GENOMIC DNA]</scope>
    <source>
        <strain evidence="3">NBRC 110044</strain>
    </source>
</reference>
<evidence type="ECO:0000313" key="3">
    <source>
        <dbReference type="Proteomes" id="UP001156706"/>
    </source>
</evidence>
<name>A0ABQ5YPF7_9NEIS</name>
<sequence>MSNHTKLTIIASGAVTPLGLSAASTCAAIRACLNNFRETHFVDGQGAPLLGATVPAHALLGSDEDAVQGGPDKLAAMFVRAVRECLQQVQGFNAAQTALLLVGPESSRPGITAESLREVFDACQATLGEHFHDASRITQIGTPGLAVALKYSRELLADPNQSGVHAVLIVGLDSLLNTSDILAGLQQRRLLAQNNSDGFIPGEACASLFIIGERSNITAPSGNLVVRGLGIAQETETLLEQKPSRGQGLAAAIRQALDEAGLGAHDMHTRLSDATAESYFFEEASFAWTRLLRQRSPEGYGFFTLMNRVGHIGAAMGPLTLVVTLDQVRKQWATGPHTLVHLSSAHTPRAAVVVTAA</sequence>
<proteinExistence type="predicted"/>
<organism evidence="2 3">
    <name type="scientific">Chitinimonas prasina</name>
    <dbReference type="NCBI Taxonomy" id="1434937"/>
    <lineage>
        <taxon>Bacteria</taxon>
        <taxon>Pseudomonadati</taxon>
        <taxon>Pseudomonadota</taxon>
        <taxon>Betaproteobacteria</taxon>
        <taxon>Neisseriales</taxon>
        <taxon>Chitinibacteraceae</taxon>
        <taxon>Chitinimonas</taxon>
    </lineage>
</organism>
<dbReference type="SUPFAM" id="SSF53901">
    <property type="entry name" value="Thiolase-like"/>
    <property type="match status" value="1"/>
</dbReference>
<dbReference type="EMBL" id="BSOG01000007">
    <property type="protein sequence ID" value="GLR15280.1"/>
    <property type="molecule type" value="Genomic_DNA"/>
</dbReference>
<keyword evidence="1" id="KW-0732">Signal</keyword>
<accession>A0ABQ5YPF7</accession>
<protein>
    <submittedName>
        <fullName evidence="2">3-oxoacyl-ACP synthase</fullName>
    </submittedName>
</protein>
<dbReference type="RefSeq" id="WP_284198341.1">
    <property type="nucleotide sequence ID" value="NZ_BSOG01000007.1"/>
</dbReference>
<dbReference type="Proteomes" id="UP001156706">
    <property type="component" value="Unassembled WGS sequence"/>
</dbReference>
<evidence type="ECO:0000313" key="2">
    <source>
        <dbReference type="EMBL" id="GLR15280.1"/>
    </source>
</evidence>
<feature type="chain" id="PRO_5046537433" evidence="1">
    <location>
        <begin position="23"/>
        <end position="357"/>
    </location>
</feature>
<comment type="caution">
    <text evidence="2">The sequence shown here is derived from an EMBL/GenBank/DDBJ whole genome shotgun (WGS) entry which is preliminary data.</text>
</comment>